<reference evidence="6" key="1">
    <citation type="journal article" date="2013" name="Science">
        <title>Comparative analysis of bat genomes provides insight into the evolution of flight and immunity.</title>
        <authorList>
            <person name="Zhang G."/>
            <person name="Cowled C."/>
            <person name="Shi Z."/>
            <person name="Huang Z."/>
            <person name="Bishop-Lilly K.A."/>
            <person name="Fang X."/>
            <person name="Wynne J.W."/>
            <person name="Xiong Z."/>
            <person name="Baker M.L."/>
            <person name="Zhao W."/>
            <person name="Tachedjian M."/>
            <person name="Zhu Y."/>
            <person name="Zhou P."/>
            <person name="Jiang X."/>
            <person name="Ng J."/>
            <person name="Yang L."/>
            <person name="Wu L."/>
            <person name="Xiao J."/>
            <person name="Feng Y."/>
            <person name="Chen Y."/>
            <person name="Sun X."/>
            <person name="Zhang Y."/>
            <person name="Marsh G.A."/>
            <person name="Crameri G."/>
            <person name="Broder C.C."/>
            <person name="Frey K.G."/>
            <person name="Wang L.F."/>
            <person name="Wang J."/>
        </authorList>
    </citation>
    <scope>NUCLEOTIDE SEQUENCE [LARGE SCALE GENOMIC DNA]</scope>
</reference>
<proteinExistence type="predicted"/>
<dbReference type="PANTHER" id="PTHR14098">
    <property type="entry name" value="SH2 DOMAIN CONTAINING PROTEIN"/>
    <property type="match status" value="1"/>
</dbReference>
<evidence type="ECO:0000259" key="4">
    <source>
        <dbReference type="PROSITE" id="PS50001"/>
    </source>
</evidence>
<dbReference type="PROSITE" id="PS50001">
    <property type="entry name" value="SH2"/>
    <property type="match status" value="1"/>
</dbReference>
<dbReference type="GO" id="GO:0005737">
    <property type="term" value="C:cytoplasm"/>
    <property type="evidence" value="ECO:0007669"/>
    <property type="project" value="TreeGrafter"/>
</dbReference>
<organism evidence="5 6">
    <name type="scientific">Myotis davidii</name>
    <name type="common">David's myotis</name>
    <dbReference type="NCBI Taxonomy" id="225400"/>
    <lineage>
        <taxon>Eukaryota</taxon>
        <taxon>Metazoa</taxon>
        <taxon>Chordata</taxon>
        <taxon>Craniata</taxon>
        <taxon>Vertebrata</taxon>
        <taxon>Euteleostomi</taxon>
        <taxon>Mammalia</taxon>
        <taxon>Eutheria</taxon>
        <taxon>Laurasiatheria</taxon>
        <taxon>Chiroptera</taxon>
        <taxon>Yangochiroptera</taxon>
        <taxon>Vespertilionidae</taxon>
        <taxon>Myotis</taxon>
    </lineage>
</organism>
<keyword evidence="1 2" id="KW-0727">SH2 domain</keyword>
<dbReference type="InterPro" id="IPR000980">
    <property type="entry name" value="SH2"/>
</dbReference>
<evidence type="ECO:0000256" key="1">
    <source>
        <dbReference type="ARBA" id="ARBA00022999"/>
    </source>
</evidence>
<dbReference type="eggNOG" id="ENOG502QUXR">
    <property type="taxonomic scope" value="Eukaryota"/>
</dbReference>
<keyword evidence="6" id="KW-1185">Reference proteome</keyword>
<feature type="region of interest" description="Disordered" evidence="3">
    <location>
        <begin position="264"/>
        <end position="526"/>
    </location>
</feature>
<dbReference type="EMBL" id="KB102330">
    <property type="protein sequence ID" value="ELK35697.1"/>
    <property type="molecule type" value="Genomic_DNA"/>
</dbReference>
<gene>
    <name evidence="5" type="ORF">MDA_GLEAN10023461</name>
</gene>
<evidence type="ECO:0000256" key="2">
    <source>
        <dbReference type="PROSITE-ProRule" id="PRU00191"/>
    </source>
</evidence>
<sequence length="677" mass="75170">MALDRMELDHCGLVCRVVILEIHEAEATLLAGLLVGNNLGFLYGAKLREVLDEVAFGHVSFKATDKELLNLGVGTGPRRILPGHRPLQLHRVAVYGMGRSGHGGIGLLHIGVGHEAEATGALGLGVHHHHAVRQVPKDLKVAAQTRLTRLHIEAADEQLTQLGILHLQGPGLSPALRAPRCLRRRYRCLRPLHRSGPASCWSRHRRSQTGKGRREGERCWLEDERRRLEDNQGRSYRHLRFPIKQLQKMVHDIKNNEGGIMNKIKKLKVKAPPSVPRRDYASESPADEDEQWSDDFDSDYENPDDHSDSEMYVLPAEETGDDSYEPPPVEQETRTVHPALPFTRGEYVDNRSSQRQSPPLNKTLPSKPSWPTAKARLASTMPTSMSLQKPQVPPKPKDLEDEADYVVPVEDEDENYIHPTESSSLPSEKGKPPMVNRSTKPSNSLRPAPPPVMASGRSSGAWDTKSSSLPAVPSPLPRAGKKLATTLKTTPLASQQNASSVCEASSHRQEAMQSPVLPPAQKQVHQKPIPLPRFPEGGSPTVDGPLPSFSSNSSVSEQEADIHYKPWYAGACDRKSAEEALYRSNKDGSFLIRKSSGHDSKQPYTLVVFFNKRVYNIPVRFIEATKQYALGRKKTGEEYFGSVAEIIKNHQHSPLVLIDSQNNTKDSTRLKYAVKVS</sequence>
<dbReference type="CDD" id="cd09929">
    <property type="entry name" value="SH2_BLNK_SLP-76"/>
    <property type="match status" value="1"/>
</dbReference>
<dbReference type="SUPFAM" id="SSF55550">
    <property type="entry name" value="SH2 domain"/>
    <property type="match status" value="1"/>
</dbReference>
<dbReference type="GO" id="GO:0007169">
    <property type="term" value="P:cell surface receptor protein tyrosine kinase signaling pathway"/>
    <property type="evidence" value="ECO:0007669"/>
    <property type="project" value="TreeGrafter"/>
</dbReference>
<feature type="compositionally biased region" description="Acidic residues" evidence="3">
    <location>
        <begin position="285"/>
        <end position="302"/>
    </location>
</feature>
<dbReference type="Pfam" id="PF00017">
    <property type="entry name" value="SH2"/>
    <property type="match status" value="1"/>
</dbReference>
<feature type="compositionally biased region" description="Low complexity" evidence="3">
    <location>
        <begin position="482"/>
        <end position="493"/>
    </location>
</feature>
<feature type="domain" description="SH2" evidence="4">
    <location>
        <begin position="567"/>
        <end position="674"/>
    </location>
</feature>
<dbReference type="InterPro" id="IPR051751">
    <property type="entry name" value="Immunoreceptor_sig_adapters"/>
</dbReference>
<dbReference type="PANTHER" id="PTHR14098:SF3">
    <property type="entry name" value="B-CELL LINKER PROTEIN"/>
    <property type="match status" value="1"/>
</dbReference>
<feature type="compositionally biased region" description="Polar residues" evidence="3">
    <location>
        <begin position="380"/>
        <end position="389"/>
    </location>
</feature>
<dbReference type="GO" id="GO:0035556">
    <property type="term" value="P:intracellular signal transduction"/>
    <property type="evidence" value="ECO:0007669"/>
    <property type="project" value="TreeGrafter"/>
</dbReference>
<feature type="compositionally biased region" description="Polar residues" evidence="3">
    <location>
        <begin position="350"/>
        <end position="366"/>
    </location>
</feature>
<dbReference type="Gene3D" id="3.30.505.10">
    <property type="entry name" value="SH2 domain"/>
    <property type="match status" value="1"/>
</dbReference>
<evidence type="ECO:0000256" key="3">
    <source>
        <dbReference type="SAM" id="MobiDB-lite"/>
    </source>
</evidence>
<dbReference type="FunFam" id="3.30.505.10:FF:000016">
    <property type="entry name" value="B-cell linker protein isoform 2"/>
    <property type="match status" value="1"/>
</dbReference>
<dbReference type="InterPro" id="IPR036860">
    <property type="entry name" value="SH2_dom_sf"/>
</dbReference>
<dbReference type="Proteomes" id="UP000010556">
    <property type="component" value="Unassembled WGS sequence"/>
</dbReference>
<protein>
    <submittedName>
        <fullName evidence="5">B-cell linker protein</fullName>
    </submittedName>
</protein>
<feature type="compositionally biased region" description="Polar residues" evidence="3">
    <location>
        <begin position="494"/>
        <end position="503"/>
    </location>
</feature>
<dbReference type="AlphaFoldDB" id="L5MBJ2"/>
<feature type="compositionally biased region" description="Acidic residues" evidence="3">
    <location>
        <begin position="399"/>
        <end position="414"/>
    </location>
</feature>
<name>L5MBJ2_MYODS</name>
<feature type="compositionally biased region" description="Polar residues" evidence="3">
    <location>
        <begin position="436"/>
        <end position="445"/>
    </location>
</feature>
<feature type="region of interest" description="Disordered" evidence="3">
    <location>
        <begin position="197"/>
        <end position="217"/>
    </location>
</feature>
<accession>L5MBJ2</accession>
<evidence type="ECO:0000313" key="6">
    <source>
        <dbReference type="Proteomes" id="UP000010556"/>
    </source>
</evidence>
<evidence type="ECO:0000313" key="5">
    <source>
        <dbReference type="EMBL" id="ELK35697.1"/>
    </source>
</evidence>
<dbReference type="SMART" id="SM00252">
    <property type="entry name" value="SH2"/>
    <property type="match status" value="1"/>
</dbReference>